<organism evidence="1 2">
    <name type="scientific">Zizania palustris</name>
    <name type="common">Northern wild rice</name>
    <dbReference type="NCBI Taxonomy" id="103762"/>
    <lineage>
        <taxon>Eukaryota</taxon>
        <taxon>Viridiplantae</taxon>
        <taxon>Streptophyta</taxon>
        <taxon>Embryophyta</taxon>
        <taxon>Tracheophyta</taxon>
        <taxon>Spermatophyta</taxon>
        <taxon>Magnoliopsida</taxon>
        <taxon>Liliopsida</taxon>
        <taxon>Poales</taxon>
        <taxon>Poaceae</taxon>
        <taxon>BOP clade</taxon>
        <taxon>Oryzoideae</taxon>
        <taxon>Oryzeae</taxon>
        <taxon>Zizaniinae</taxon>
        <taxon>Zizania</taxon>
    </lineage>
</organism>
<dbReference type="EMBL" id="JAAALK010001755">
    <property type="protein sequence ID" value="KAG8040412.1"/>
    <property type="molecule type" value="Genomic_DNA"/>
</dbReference>
<keyword evidence="2" id="KW-1185">Reference proteome</keyword>
<evidence type="ECO:0000313" key="1">
    <source>
        <dbReference type="EMBL" id="KAG8040412.1"/>
    </source>
</evidence>
<evidence type="ECO:0000313" key="2">
    <source>
        <dbReference type="Proteomes" id="UP000729402"/>
    </source>
</evidence>
<dbReference type="AlphaFoldDB" id="A0A8J5USY6"/>
<comment type="caution">
    <text evidence="1">The sequence shown here is derived from an EMBL/GenBank/DDBJ whole genome shotgun (WGS) entry which is preliminary data.</text>
</comment>
<gene>
    <name evidence="1" type="ORF">GUJ93_ZPchr1654g22897</name>
</gene>
<reference evidence="1" key="1">
    <citation type="journal article" date="2021" name="bioRxiv">
        <title>Whole Genome Assembly and Annotation of Northern Wild Rice, Zizania palustris L., Supports a Whole Genome Duplication in the Zizania Genus.</title>
        <authorList>
            <person name="Haas M."/>
            <person name="Kono T."/>
            <person name="Macchietto M."/>
            <person name="Millas R."/>
            <person name="McGilp L."/>
            <person name="Shao M."/>
            <person name="Duquette J."/>
            <person name="Hirsch C.N."/>
            <person name="Kimball J."/>
        </authorList>
    </citation>
    <scope>NUCLEOTIDE SEQUENCE</scope>
    <source>
        <tissue evidence="1">Fresh leaf tissue</tissue>
    </source>
</reference>
<dbReference type="OrthoDB" id="736291at2759"/>
<sequence length="84" mass="9122">MEAPRFRWFADEIAAVVATGAPRPTLSRTAKAKAPNKRSMSDLFMVAHSLTVPPPADASGGNEATNVDDDEALCVIIRWTILRQ</sequence>
<accession>A0A8J5USY6</accession>
<reference evidence="1" key="2">
    <citation type="submission" date="2021-02" db="EMBL/GenBank/DDBJ databases">
        <authorList>
            <person name="Kimball J.A."/>
            <person name="Haas M.W."/>
            <person name="Macchietto M."/>
            <person name="Kono T."/>
            <person name="Duquette J."/>
            <person name="Shao M."/>
        </authorList>
    </citation>
    <scope>NUCLEOTIDE SEQUENCE</scope>
    <source>
        <tissue evidence="1">Fresh leaf tissue</tissue>
    </source>
</reference>
<proteinExistence type="predicted"/>
<dbReference type="PANTHER" id="PTHR36892">
    <property type="entry name" value="OS01G0201800 PROTEIN"/>
    <property type="match status" value="1"/>
</dbReference>
<protein>
    <submittedName>
        <fullName evidence="1">Uncharacterized protein</fullName>
    </submittedName>
</protein>
<dbReference type="PANTHER" id="PTHR36892:SF10">
    <property type="entry name" value="OS01G0201900 PROTEIN"/>
    <property type="match status" value="1"/>
</dbReference>
<name>A0A8J5USY6_ZIZPA</name>
<dbReference type="Proteomes" id="UP000729402">
    <property type="component" value="Unassembled WGS sequence"/>
</dbReference>